<dbReference type="OMA" id="NWSAPNT"/>
<dbReference type="EMBL" id="KV921271">
    <property type="protein sequence ID" value="ORE22028.1"/>
    <property type="molecule type" value="Genomic_DNA"/>
</dbReference>
<organism evidence="1 2">
    <name type="scientific">Rhizopus microsporus</name>
    <dbReference type="NCBI Taxonomy" id="58291"/>
    <lineage>
        <taxon>Eukaryota</taxon>
        <taxon>Fungi</taxon>
        <taxon>Fungi incertae sedis</taxon>
        <taxon>Mucoromycota</taxon>
        <taxon>Mucoromycotina</taxon>
        <taxon>Mucoromycetes</taxon>
        <taxon>Mucorales</taxon>
        <taxon>Mucorineae</taxon>
        <taxon>Rhizopodaceae</taxon>
        <taxon>Rhizopus</taxon>
    </lineage>
</organism>
<evidence type="ECO:0000313" key="2">
    <source>
        <dbReference type="Proteomes" id="UP000242381"/>
    </source>
</evidence>
<reference evidence="1 2" key="1">
    <citation type="journal article" date="2016" name="Proc. Natl. Acad. Sci. U.S.A.">
        <title>Lipid metabolic changes in an early divergent fungus govern the establishment of a mutualistic symbiosis with endobacteria.</title>
        <authorList>
            <person name="Lastovetsky O.A."/>
            <person name="Gaspar M.L."/>
            <person name="Mondo S.J."/>
            <person name="LaButti K.M."/>
            <person name="Sandor L."/>
            <person name="Grigoriev I.V."/>
            <person name="Henry S.A."/>
            <person name="Pawlowska T.E."/>
        </authorList>
    </citation>
    <scope>NUCLEOTIDE SEQUENCE [LARGE SCALE GENOMIC DNA]</scope>
    <source>
        <strain evidence="1 2">ATCC 11559</strain>
    </source>
</reference>
<dbReference type="Proteomes" id="UP000242381">
    <property type="component" value="Unassembled WGS sequence"/>
</dbReference>
<proteinExistence type="predicted"/>
<dbReference type="AlphaFoldDB" id="A0A1X0SD00"/>
<protein>
    <submittedName>
        <fullName evidence="1">Uncharacterized protein</fullName>
    </submittedName>
</protein>
<name>A0A1X0SD00_RHIZD</name>
<accession>A0A1X0SD00</accession>
<gene>
    <name evidence="1" type="ORF">BCV71DRAFT_22554</name>
</gene>
<evidence type="ECO:0000313" key="1">
    <source>
        <dbReference type="EMBL" id="ORE22028.1"/>
    </source>
</evidence>
<sequence length="62" mass="7201">MLVKKLKQKFGSDAVFVLGNWSAPNTKYQEPTRNKGLIQMLKKDGFEVFLMNSERRPSVHYV</sequence>